<feature type="chain" id="PRO_5012891116" evidence="5">
    <location>
        <begin position="24"/>
        <end position="633"/>
    </location>
</feature>
<evidence type="ECO:0000256" key="3">
    <source>
        <dbReference type="ARBA" id="ARBA00023295"/>
    </source>
</evidence>
<comment type="caution">
    <text evidence="8">The sequence shown here is derived from an EMBL/GenBank/DDBJ whole genome shotgun (WGS) entry which is preliminary data.</text>
</comment>
<evidence type="ECO:0000259" key="6">
    <source>
        <dbReference type="Pfam" id="PF00251"/>
    </source>
</evidence>
<proteinExistence type="inferred from homology"/>
<evidence type="ECO:0000256" key="2">
    <source>
        <dbReference type="ARBA" id="ARBA00022801"/>
    </source>
</evidence>
<dbReference type="Pfam" id="PF00251">
    <property type="entry name" value="Glyco_hydro_32N"/>
    <property type="match status" value="1"/>
</dbReference>
<keyword evidence="2 4" id="KW-0378">Hydrolase</keyword>
<evidence type="ECO:0000256" key="5">
    <source>
        <dbReference type="SAM" id="SignalP"/>
    </source>
</evidence>
<comment type="similarity">
    <text evidence="1 4">Belongs to the glycosyl hydrolase 32 family.</text>
</comment>
<dbReference type="CDD" id="cd18624">
    <property type="entry name" value="GH32_Fruct1-like"/>
    <property type="match status" value="1"/>
</dbReference>
<dbReference type="InterPro" id="IPR013189">
    <property type="entry name" value="Glyco_hydro_32_C"/>
</dbReference>
<dbReference type="EMBL" id="NBCO01000018">
    <property type="protein sequence ID" value="ORC88046.1"/>
    <property type="molecule type" value="Genomic_DNA"/>
</dbReference>
<evidence type="ECO:0000259" key="7">
    <source>
        <dbReference type="Pfam" id="PF08244"/>
    </source>
</evidence>
<feature type="domain" description="Glycosyl hydrolase family 32 N-terminal" evidence="6">
    <location>
        <begin position="29"/>
        <end position="347"/>
    </location>
</feature>
<dbReference type="InterPro" id="IPR050551">
    <property type="entry name" value="Fructan_Metab_Enzymes"/>
</dbReference>
<dbReference type="PANTHER" id="PTHR31953">
    <property type="entry name" value="BETA-FRUCTOFURANOSIDASE, INSOLUBLE ISOENZYME CWINV1-RELATED"/>
    <property type="match status" value="1"/>
</dbReference>
<dbReference type="GO" id="GO:0004553">
    <property type="term" value="F:hydrolase activity, hydrolyzing O-glycosyl compounds"/>
    <property type="evidence" value="ECO:0007669"/>
    <property type="project" value="InterPro"/>
</dbReference>
<dbReference type="InterPro" id="IPR001362">
    <property type="entry name" value="Glyco_hydro_32"/>
</dbReference>
<dbReference type="PROSITE" id="PS00609">
    <property type="entry name" value="GLYCOSYL_HYDROL_F32"/>
    <property type="match status" value="1"/>
</dbReference>
<feature type="signal peptide" evidence="5">
    <location>
        <begin position="1"/>
        <end position="23"/>
    </location>
</feature>
<name>A0A1X0NTL0_9TRYP</name>
<dbReference type="SUPFAM" id="SSF49899">
    <property type="entry name" value="Concanavalin A-like lectins/glucanases"/>
    <property type="match status" value="1"/>
</dbReference>
<dbReference type="InterPro" id="IPR023296">
    <property type="entry name" value="Glyco_hydro_beta-prop_sf"/>
</dbReference>
<feature type="domain" description="Glycosyl hydrolase family 32 C-terminal" evidence="7">
    <location>
        <begin position="354"/>
        <end position="584"/>
    </location>
</feature>
<dbReference type="InterPro" id="IPR013320">
    <property type="entry name" value="ConA-like_dom_sf"/>
</dbReference>
<dbReference type="AlphaFoldDB" id="A0A1X0NTL0"/>
<keyword evidence="3 4" id="KW-0326">Glycosidase</keyword>
<evidence type="ECO:0000313" key="9">
    <source>
        <dbReference type="Proteomes" id="UP000192257"/>
    </source>
</evidence>
<dbReference type="SMART" id="SM00640">
    <property type="entry name" value="Glyco_32"/>
    <property type="match status" value="1"/>
</dbReference>
<evidence type="ECO:0000256" key="4">
    <source>
        <dbReference type="RuleBase" id="RU362110"/>
    </source>
</evidence>
<evidence type="ECO:0000256" key="1">
    <source>
        <dbReference type="ARBA" id="ARBA00009902"/>
    </source>
</evidence>
<dbReference type="Gene3D" id="2.115.10.20">
    <property type="entry name" value="Glycosyl hydrolase domain, family 43"/>
    <property type="match status" value="1"/>
</dbReference>
<organism evidence="8 9">
    <name type="scientific">Trypanosoma theileri</name>
    <dbReference type="NCBI Taxonomy" id="67003"/>
    <lineage>
        <taxon>Eukaryota</taxon>
        <taxon>Discoba</taxon>
        <taxon>Euglenozoa</taxon>
        <taxon>Kinetoplastea</taxon>
        <taxon>Metakinetoplastina</taxon>
        <taxon>Trypanosomatida</taxon>
        <taxon>Trypanosomatidae</taxon>
        <taxon>Trypanosoma</taxon>
    </lineage>
</organism>
<dbReference type="Proteomes" id="UP000192257">
    <property type="component" value="Unassembled WGS sequence"/>
</dbReference>
<reference evidence="8 9" key="1">
    <citation type="submission" date="2017-03" db="EMBL/GenBank/DDBJ databases">
        <title>An alternative strategy for trypanosome survival in the mammalian bloodstream revealed through genome and transcriptome analysis of the ubiquitous bovine parasite Trypanosoma (Megatrypanum) theileri.</title>
        <authorList>
            <person name="Kelly S."/>
            <person name="Ivens A."/>
            <person name="Mott A."/>
            <person name="O'Neill E."/>
            <person name="Emms D."/>
            <person name="Macleod O."/>
            <person name="Voorheis P."/>
            <person name="Matthews J."/>
            <person name="Matthews K."/>
            <person name="Carrington M."/>
        </authorList>
    </citation>
    <scope>NUCLEOTIDE SEQUENCE [LARGE SCALE GENOMIC DNA]</scope>
    <source>
        <strain evidence="8">Edinburgh</strain>
    </source>
</reference>
<dbReference type="STRING" id="67003.A0A1X0NTL0"/>
<dbReference type="Pfam" id="PF08244">
    <property type="entry name" value="Glyco_hydro_32C"/>
    <property type="match status" value="1"/>
</dbReference>
<dbReference type="VEuPathDB" id="TriTrypDB:TM35_000181030"/>
<accession>A0A1X0NTL0</accession>
<protein>
    <submittedName>
        <fullName evidence="8">Beta-fructofuranosidase-like protein</fullName>
    </submittedName>
</protein>
<dbReference type="SUPFAM" id="SSF75005">
    <property type="entry name" value="Arabinanase/levansucrase/invertase"/>
    <property type="match status" value="1"/>
</dbReference>
<dbReference type="OrthoDB" id="277998at2759"/>
<dbReference type="Gene3D" id="2.60.120.560">
    <property type="entry name" value="Exo-inulinase, domain 1"/>
    <property type="match status" value="1"/>
</dbReference>
<dbReference type="GeneID" id="39986196"/>
<sequence length="633" mass="71872">MRIISSTWCVLLLLLLAIAVTASHEPRFHVRPPSNWINDPNGPYRDPITKQMHLYMQYNPYGAVWGNMSWYHFTSMDYVKWRDQGVAMRNDEEYDLWGAYTGSITYNPDGTPVMMYTCTAVENIQRQCLALPPPEDIAKNGPRSLNTFVKVDANPVLTEDDMPDLYDNFNYRDPTNFWENPDNSSEWLFALAVRTRKDDRGHIVVFSTGDPTWRSGFKYSHSIWHEEFDSYHMMECPDIFKVGSDYVLKVSTMVSQQDMWVYGNYGAKNNENKTIYLEDSERTPTYMDYGRFYAAKHNFDPVLKRAVLWGWLVEEDTEEAMRARGWSGMMDLPRYVEYDEKAKKMKSFPMPQLEQLRLKPLLKNKAVKIGANDRTALVGDAGRYYELVVDFTLPEGAFKSGTYEAGKEPSFGVDLLSSADHSSYTRIAVAMPGTLDSKMHDQTGRHYTSVEVNESDMCKKKCETERRCVAWTAVKIPNKNTSRCSVMSTFGEARAANESAVTGRISEPVILLDRTHSGTTGSKEIWVGRAPLWNGNKVQLRVFLDDTAVQVFKDGGLESLSGRVYVDHKKLTDLSLFSANIAETVEAVVSLYPMDTVIIADTEKPSPGDGSSKICLLALAHLLVAQLVLYFLL</sequence>
<dbReference type="RefSeq" id="XP_028882112.1">
    <property type="nucleotide sequence ID" value="XM_029026416.1"/>
</dbReference>
<keyword evidence="5" id="KW-0732">Signal</keyword>
<keyword evidence="9" id="KW-1185">Reference proteome</keyword>
<dbReference type="GO" id="GO:0005975">
    <property type="term" value="P:carbohydrate metabolic process"/>
    <property type="evidence" value="ECO:0007669"/>
    <property type="project" value="InterPro"/>
</dbReference>
<dbReference type="InterPro" id="IPR013148">
    <property type="entry name" value="Glyco_hydro_32_N"/>
</dbReference>
<gene>
    <name evidence="8" type="ORF">TM35_000181030</name>
</gene>
<evidence type="ECO:0000313" key="8">
    <source>
        <dbReference type="EMBL" id="ORC88046.1"/>
    </source>
</evidence>
<dbReference type="InterPro" id="IPR018053">
    <property type="entry name" value="Glyco_hydro_32_AS"/>
</dbReference>